<evidence type="ECO:0000313" key="2">
    <source>
        <dbReference type="EMBL" id="MFC4712361.1"/>
    </source>
</evidence>
<dbReference type="Gene3D" id="3.60.21.10">
    <property type="match status" value="1"/>
</dbReference>
<evidence type="ECO:0000259" key="1">
    <source>
        <dbReference type="Pfam" id="PF00149"/>
    </source>
</evidence>
<feature type="domain" description="Calcineurin-like phosphoesterase" evidence="1">
    <location>
        <begin position="44"/>
        <end position="195"/>
    </location>
</feature>
<evidence type="ECO:0000313" key="3">
    <source>
        <dbReference type="Proteomes" id="UP001595932"/>
    </source>
</evidence>
<dbReference type="PANTHER" id="PTHR31302">
    <property type="entry name" value="TRANSMEMBRANE PROTEIN WITH METALLOPHOSPHOESTERASE DOMAIN-RELATED"/>
    <property type="match status" value="1"/>
</dbReference>
<protein>
    <submittedName>
        <fullName evidence="2">Metallophosphoesterase</fullName>
    </submittedName>
</protein>
<dbReference type="Pfam" id="PF00149">
    <property type="entry name" value="Metallophos"/>
    <property type="match status" value="1"/>
</dbReference>
<dbReference type="InterPro" id="IPR004843">
    <property type="entry name" value="Calcineurin-like_PHP"/>
</dbReference>
<name>A0ABV9MBA0_9BACL</name>
<dbReference type="PANTHER" id="PTHR31302:SF32">
    <property type="entry name" value="PHOSPHOESTERASE"/>
    <property type="match status" value="1"/>
</dbReference>
<keyword evidence="3" id="KW-1185">Reference proteome</keyword>
<comment type="caution">
    <text evidence="2">The sequence shown here is derived from an EMBL/GenBank/DDBJ whole genome shotgun (WGS) entry which is preliminary data.</text>
</comment>
<gene>
    <name evidence="2" type="ORF">ACFO5U_05820</name>
</gene>
<proteinExistence type="predicted"/>
<dbReference type="InterPro" id="IPR029052">
    <property type="entry name" value="Metallo-depent_PP-like"/>
</dbReference>
<sequence length="261" mass="29376">MKWFLRLASLGAAMAAWMYRNAHSEKKRRAVVRLAGKAQFKPFRMLFISDVHRRKLHRRLFNEPVDIVVIGGDFVERGVSIERIRGNLRILREMAPVYYVFGNNDREVGEELLYKLFEEECVKVLDDESVELFGNPRLKLVGIDYFAFRKESLAAAFCMVQPDDSIIFVCHTPFIFGKVKENYTASLLLAGHTHGGQIRIGPFGIFDRGALKSGNGRTELVSNGFGTTTVPLRLGAAAEYHVLEIHPSEGDTGLAQMARIG</sequence>
<dbReference type="SUPFAM" id="SSF56300">
    <property type="entry name" value="Metallo-dependent phosphatases"/>
    <property type="match status" value="1"/>
</dbReference>
<reference evidence="3" key="1">
    <citation type="journal article" date="2019" name="Int. J. Syst. Evol. Microbiol.">
        <title>The Global Catalogue of Microorganisms (GCM) 10K type strain sequencing project: providing services to taxonomists for standard genome sequencing and annotation.</title>
        <authorList>
            <consortium name="The Broad Institute Genomics Platform"/>
            <consortium name="The Broad Institute Genome Sequencing Center for Infectious Disease"/>
            <person name="Wu L."/>
            <person name="Ma J."/>
        </authorList>
    </citation>
    <scope>NUCLEOTIDE SEQUENCE [LARGE SCALE GENOMIC DNA]</scope>
    <source>
        <strain evidence="3">CGMCC 1.12151</strain>
    </source>
</reference>
<dbReference type="Proteomes" id="UP001595932">
    <property type="component" value="Unassembled WGS sequence"/>
</dbReference>
<accession>A0ABV9MBA0</accession>
<organism evidence="2 3">
    <name type="scientific">Planococcus dechangensis</name>
    <dbReference type="NCBI Taxonomy" id="1176255"/>
    <lineage>
        <taxon>Bacteria</taxon>
        <taxon>Bacillati</taxon>
        <taxon>Bacillota</taxon>
        <taxon>Bacilli</taxon>
        <taxon>Bacillales</taxon>
        <taxon>Caryophanaceae</taxon>
        <taxon>Planococcus</taxon>
    </lineage>
</organism>
<dbReference type="InterPro" id="IPR051158">
    <property type="entry name" value="Metallophosphoesterase_sf"/>
</dbReference>
<dbReference type="RefSeq" id="WP_377277494.1">
    <property type="nucleotide sequence ID" value="NZ_JBHSGL010000005.1"/>
</dbReference>
<dbReference type="EMBL" id="JBHSGL010000005">
    <property type="protein sequence ID" value="MFC4712361.1"/>
    <property type="molecule type" value="Genomic_DNA"/>
</dbReference>